<evidence type="ECO:0000313" key="2">
    <source>
        <dbReference type="Proteomes" id="UP001070176"/>
    </source>
</evidence>
<evidence type="ECO:0000313" key="1">
    <source>
        <dbReference type="EMBL" id="MCX8531318.1"/>
    </source>
</evidence>
<dbReference type="EMBL" id="JAOVZV010000001">
    <property type="protein sequence ID" value="MCX8531318.1"/>
    <property type="molecule type" value="Genomic_DNA"/>
</dbReference>
<proteinExistence type="predicted"/>
<accession>A0ABT3XZM2</accession>
<organism evidence="1 2">
    <name type="scientific">Chryseobacterium luquanense</name>
    <dbReference type="NCBI Taxonomy" id="2983766"/>
    <lineage>
        <taxon>Bacteria</taxon>
        <taxon>Pseudomonadati</taxon>
        <taxon>Bacteroidota</taxon>
        <taxon>Flavobacteriia</taxon>
        <taxon>Flavobacteriales</taxon>
        <taxon>Weeksellaceae</taxon>
        <taxon>Chryseobacterium group</taxon>
        <taxon>Chryseobacterium</taxon>
    </lineage>
</organism>
<dbReference type="RefSeq" id="WP_267279964.1">
    <property type="nucleotide sequence ID" value="NZ_JAOVZV010000001.1"/>
</dbReference>
<keyword evidence="2" id="KW-1185">Reference proteome</keyword>
<reference evidence="1" key="1">
    <citation type="submission" date="2022-10" db="EMBL/GenBank/DDBJ databases">
        <title>Chryseobacterium sp. nov., a novel bacterial species.</title>
        <authorList>
            <person name="Cao Y."/>
        </authorList>
    </citation>
    <scope>NUCLEOTIDE SEQUENCE</scope>
    <source>
        <strain evidence="1">KC 927</strain>
    </source>
</reference>
<comment type="caution">
    <text evidence="1">The sequence shown here is derived from an EMBL/GenBank/DDBJ whole genome shotgun (WGS) entry which is preliminary data.</text>
</comment>
<dbReference type="Proteomes" id="UP001070176">
    <property type="component" value="Unassembled WGS sequence"/>
</dbReference>
<gene>
    <name evidence="1" type="ORF">OEA66_03000</name>
</gene>
<sequence length="193" mass="22431">MFFKNIFNKNKITIYSKTNGLSKIEYVEKYQLKNLFTLLHQAEDLIEELALTNSDVKFLKFKNIFIEEICEIEGDNIADITKVWNWFKPHKEWNDFTGSKGIEIGSQIFNITTTWKLDDDFIPGTKVSLDNEYGLILDKGNDCSFGIIRWDTPKEVDEEDWVGMFGTFKESGGKIINESHQFKYINNDGSLKT</sequence>
<name>A0ABT3XZM2_9FLAO</name>
<protein>
    <submittedName>
        <fullName evidence="1">Uncharacterized protein</fullName>
    </submittedName>
</protein>